<dbReference type="EMBL" id="LROM01000080">
    <property type="protein sequence ID" value="OFA01229.1"/>
    <property type="molecule type" value="Genomic_DNA"/>
</dbReference>
<dbReference type="AlphaFoldDB" id="A0A1E7WPU1"/>
<proteinExistence type="predicted"/>
<accession>A0A1E7WPU1</accession>
<sequence length="396" mass="42276">MARAATAQLDRLCARVQVRLEAGNHFTRQGLLDQLLDILEHVVFIDTHQRHRFAGGARAAGTADAVHIVFRHVRQVVVDHVRQLVDVDTARGDVGGDQHLQRAVLELAQRAGTGRLALVAVNGHGGDAVATQFFHQVVGAVLGAGKYQHLGPLVGLDQVGQHRVLLVAVDRVDLLRDHFHGRVAAGDFNRCRVVQQAIGQGLDLVREGGREQQVLAFRRQHGQHFLDVADEAHVEHAVGFVQDQHFDLAQIDGALLHVVEQAARGGDQDVDAVFQLLDLRVDADAAEDYGRVQLGVLAVGAHAFFDLGRQFAGRGQDQGADGARRAIGREGLADSAGRQQLQQRQGEAGGLAGAGLGACQQVAAVEDGRNGLGLDRRRGGVAGVGNSADDSIGQTE</sequence>
<dbReference type="Proteomes" id="UP000175989">
    <property type="component" value="Unassembled WGS sequence"/>
</dbReference>
<evidence type="ECO:0000313" key="3">
    <source>
        <dbReference type="Proteomes" id="UP000175989"/>
    </source>
</evidence>
<keyword evidence="3" id="KW-1185">Reference proteome</keyword>
<evidence type="ECO:0000313" key="2">
    <source>
        <dbReference type="EMBL" id="OFA01229.1"/>
    </source>
</evidence>
<evidence type="ECO:0000256" key="1">
    <source>
        <dbReference type="SAM" id="MobiDB-lite"/>
    </source>
</evidence>
<organism evidence="2 3">
    <name type="scientific">Duganella phyllosphaerae</name>
    <dbReference type="NCBI Taxonomy" id="762836"/>
    <lineage>
        <taxon>Bacteria</taxon>
        <taxon>Pseudomonadati</taxon>
        <taxon>Pseudomonadota</taxon>
        <taxon>Betaproteobacteria</taxon>
        <taxon>Burkholderiales</taxon>
        <taxon>Oxalobacteraceae</taxon>
        <taxon>Telluria group</taxon>
        <taxon>Duganella</taxon>
    </lineage>
</organism>
<reference evidence="3" key="1">
    <citation type="journal article" date="2016" name="Front. Microbiol.">
        <title>Molecular Keys to the Janthinobacterium and Duganella spp. Interaction with the Plant Pathogen Fusarium graminearum.</title>
        <authorList>
            <person name="Haack F.S."/>
            <person name="Poehlein A."/>
            <person name="Kroger C."/>
            <person name="Voigt C.A."/>
            <person name="Piepenbring M."/>
            <person name="Bode H.B."/>
            <person name="Daniel R."/>
            <person name="Schafer W."/>
            <person name="Streit W.R."/>
        </authorList>
    </citation>
    <scope>NUCLEOTIDE SEQUENCE [LARGE SCALE GENOMIC DNA]</scope>
    <source>
        <strain evidence="3">T54</strain>
    </source>
</reference>
<dbReference type="AntiFam" id="ANF00149">
    <property type="entry name" value="Shadow ORF (opposite cshA)"/>
</dbReference>
<evidence type="ECO:0008006" key="4">
    <source>
        <dbReference type="Google" id="ProtNLM"/>
    </source>
</evidence>
<name>A0A1E7WPU1_9BURK</name>
<comment type="caution">
    <text evidence="2">The sequence shown here is derived from an EMBL/GenBank/DDBJ whole genome shotgun (WGS) entry which is preliminary data.</text>
</comment>
<protein>
    <recommendedName>
        <fullName evidence="4">NAD-specific glutamate dehydrogenase</fullName>
    </recommendedName>
</protein>
<feature type="region of interest" description="Disordered" evidence="1">
    <location>
        <begin position="375"/>
        <end position="396"/>
    </location>
</feature>
<gene>
    <name evidence="2" type="ORF">DUPY_21870</name>
</gene>